<evidence type="ECO:0000256" key="2">
    <source>
        <dbReference type="ARBA" id="ARBA00010992"/>
    </source>
</evidence>
<dbReference type="FunFam" id="1.20.1250.20:FF:000078">
    <property type="entry name" value="MFS maltose transporter, putative"/>
    <property type="match status" value="1"/>
</dbReference>
<evidence type="ECO:0000256" key="6">
    <source>
        <dbReference type="SAM" id="Phobius"/>
    </source>
</evidence>
<dbReference type="GO" id="GO:0005351">
    <property type="term" value="F:carbohydrate:proton symporter activity"/>
    <property type="evidence" value="ECO:0007669"/>
    <property type="project" value="TreeGrafter"/>
</dbReference>
<feature type="transmembrane region" description="Helical" evidence="6">
    <location>
        <begin position="128"/>
        <end position="146"/>
    </location>
</feature>
<dbReference type="InterPro" id="IPR050360">
    <property type="entry name" value="MFS_Sugar_Transporters"/>
</dbReference>
<sequence>MAISAERNTHLLANWKVILICMTMSLAVCQWSFDNATMAGFQAIVGFLEVFGHRDPSTPTGWNLDTRDQQLIASTLNIGIILGQCLTGVFATVFGRRPAIWLASCIAFVGIGIQIGATSVSVLCVGRVLVGMSNAFFFTFTNIYCVETTPAHLRAVISSLFAVWVGIGAIIGTTLDNYASTWSGKQAYQTPLAALYAIPAVVSVLVVFIPESPRWLLVQNRPAEAEVALKQLRGTTLGAEAFAEELTEMTTGIEEEKALARSAAFWDIFKGTDLRRTIITIGVVLSRSASGVNVFVGYMTYYFQIAGIDDPFKVSIYYCVASLVGVFLGMYLMYKHFGRRSMMLTGTAAAGLSMFGAALADTIKPGSPESAKTMAGLVIVQAFMYSTFAVTLSWPLSSEIPSSRLRVLTVSLAQGIDSFFAWLIAFCTPYFINSTALNWGFKYMWIWAVSNAITFVFFYIMLPEVKGRSLEEIDELFQKRVSIGDFPHYECVTSTRAHDLVVQEAMQGNDGTKIHVQVESVEKAVDG</sequence>
<dbReference type="Pfam" id="PF00083">
    <property type="entry name" value="Sugar_tr"/>
    <property type="match status" value="1"/>
</dbReference>
<keyword evidence="3 6" id="KW-0812">Transmembrane</keyword>
<feature type="transmembrane region" description="Helical" evidence="6">
    <location>
        <begin position="315"/>
        <end position="334"/>
    </location>
</feature>
<feature type="transmembrane region" description="Helical" evidence="6">
    <location>
        <begin position="375"/>
        <end position="396"/>
    </location>
</feature>
<dbReference type="AlphaFoldDB" id="A0AAE0XCR9"/>
<feature type="transmembrane region" description="Helical" evidence="6">
    <location>
        <begin position="341"/>
        <end position="363"/>
    </location>
</feature>
<dbReference type="PROSITE" id="PS50850">
    <property type="entry name" value="MFS"/>
    <property type="match status" value="1"/>
</dbReference>
<keyword evidence="4 6" id="KW-1133">Transmembrane helix</keyword>
<comment type="subcellular location">
    <subcellularLocation>
        <location evidence="1">Membrane</location>
        <topology evidence="1">Multi-pass membrane protein</topology>
    </subcellularLocation>
</comment>
<dbReference type="PANTHER" id="PTHR48022">
    <property type="entry name" value="PLASTIDIC GLUCOSE TRANSPORTER 4"/>
    <property type="match status" value="1"/>
</dbReference>
<feature type="transmembrane region" description="Helical" evidence="6">
    <location>
        <begin position="408"/>
        <end position="432"/>
    </location>
</feature>
<feature type="transmembrane region" description="Helical" evidence="6">
    <location>
        <begin position="153"/>
        <end position="172"/>
    </location>
</feature>
<feature type="transmembrane region" description="Helical" evidence="6">
    <location>
        <begin position="12"/>
        <end position="33"/>
    </location>
</feature>
<gene>
    <name evidence="8" type="ORF">B0T22DRAFT_515419</name>
</gene>
<name>A0AAE0XCR9_9PEZI</name>
<feature type="transmembrane region" description="Helical" evidence="6">
    <location>
        <begin position="444"/>
        <end position="462"/>
    </location>
</feature>
<keyword evidence="9" id="KW-1185">Reference proteome</keyword>
<evidence type="ECO:0000259" key="7">
    <source>
        <dbReference type="PROSITE" id="PS50850"/>
    </source>
</evidence>
<comment type="caution">
    <text evidence="8">The sequence shown here is derived from an EMBL/GenBank/DDBJ whole genome shotgun (WGS) entry which is preliminary data.</text>
</comment>
<dbReference type="InterPro" id="IPR005828">
    <property type="entry name" value="MFS_sugar_transport-like"/>
</dbReference>
<feature type="transmembrane region" description="Helical" evidence="6">
    <location>
        <begin position="192"/>
        <end position="209"/>
    </location>
</feature>
<dbReference type="Gene3D" id="1.20.1250.20">
    <property type="entry name" value="MFS general substrate transporter like domains"/>
    <property type="match status" value="1"/>
</dbReference>
<feature type="transmembrane region" description="Helical" evidence="6">
    <location>
        <begin position="71"/>
        <end position="93"/>
    </location>
</feature>
<evidence type="ECO:0000256" key="4">
    <source>
        <dbReference type="ARBA" id="ARBA00022989"/>
    </source>
</evidence>
<accession>A0AAE0XCR9</accession>
<reference evidence="8" key="2">
    <citation type="submission" date="2023-06" db="EMBL/GenBank/DDBJ databases">
        <authorList>
            <consortium name="Lawrence Berkeley National Laboratory"/>
            <person name="Haridas S."/>
            <person name="Hensen N."/>
            <person name="Bonometti L."/>
            <person name="Westerberg I."/>
            <person name="Brannstrom I.O."/>
            <person name="Guillou S."/>
            <person name="Cros-Aarteil S."/>
            <person name="Calhoun S."/>
            <person name="Kuo A."/>
            <person name="Mondo S."/>
            <person name="Pangilinan J."/>
            <person name="Riley R."/>
            <person name="Labutti K."/>
            <person name="Andreopoulos B."/>
            <person name="Lipzen A."/>
            <person name="Chen C."/>
            <person name="Yanf M."/>
            <person name="Daum C."/>
            <person name="Ng V."/>
            <person name="Clum A."/>
            <person name="Steindorff A."/>
            <person name="Ohm R."/>
            <person name="Martin F."/>
            <person name="Silar P."/>
            <person name="Natvig D."/>
            <person name="Lalanne C."/>
            <person name="Gautier V."/>
            <person name="Ament-Velasquez S.L."/>
            <person name="Kruys A."/>
            <person name="Hutchinson M.I."/>
            <person name="Powell A.J."/>
            <person name="Barry K."/>
            <person name="Miller A.N."/>
            <person name="Grigoriev I.V."/>
            <person name="Debuchy R."/>
            <person name="Gladieux P."/>
            <person name="Thoren M.H."/>
            <person name="Johannesson H."/>
        </authorList>
    </citation>
    <scope>NUCLEOTIDE SEQUENCE</scope>
    <source>
        <strain evidence="8">CBS 314.62</strain>
    </source>
</reference>
<dbReference type="Proteomes" id="UP001270362">
    <property type="component" value="Unassembled WGS sequence"/>
</dbReference>
<keyword evidence="5 6" id="KW-0472">Membrane</keyword>
<dbReference type="InterPro" id="IPR020846">
    <property type="entry name" value="MFS_dom"/>
</dbReference>
<evidence type="ECO:0000256" key="1">
    <source>
        <dbReference type="ARBA" id="ARBA00004141"/>
    </source>
</evidence>
<feature type="domain" description="Major facilitator superfamily (MFS) profile" evidence="7">
    <location>
        <begin position="20"/>
        <end position="466"/>
    </location>
</feature>
<reference evidence="8" key="1">
    <citation type="journal article" date="2023" name="Mol. Phylogenet. Evol.">
        <title>Genome-scale phylogeny and comparative genomics of the fungal order Sordariales.</title>
        <authorList>
            <person name="Hensen N."/>
            <person name="Bonometti L."/>
            <person name="Westerberg I."/>
            <person name="Brannstrom I.O."/>
            <person name="Guillou S."/>
            <person name="Cros-Aarteil S."/>
            <person name="Calhoun S."/>
            <person name="Haridas S."/>
            <person name="Kuo A."/>
            <person name="Mondo S."/>
            <person name="Pangilinan J."/>
            <person name="Riley R."/>
            <person name="LaButti K."/>
            <person name="Andreopoulos B."/>
            <person name="Lipzen A."/>
            <person name="Chen C."/>
            <person name="Yan M."/>
            <person name="Daum C."/>
            <person name="Ng V."/>
            <person name="Clum A."/>
            <person name="Steindorff A."/>
            <person name="Ohm R.A."/>
            <person name="Martin F."/>
            <person name="Silar P."/>
            <person name="Natvig D.O."/>
            <person name="Lalanne C."/>
            <person name="Gautier V."/>
            <person name="Ament-Velasquez S.L."/>
            <person name="Kruys A."/>
            <person name="Hutchinson M.I."/>
            <person name="Powell A.J."/>
            <person name="Barry K."/>
            <person name="Miller A.N."/>
            <person name="Grigoriev I.V."/>
            <person name="Debuchy R."/>
            <person name="Gladieux P."/>
            <person name="Hiltunen Thoren M."/>
            <person name="Johannesson H."/>
        </authorList>
    </citation>
    <scope>NUCLEOTIDE SEQUENCE</scope>
    <source>
        <strain evidence="8">CBS 314.62</strain>
    </source>
</reference>
<organism evidence="8 9">
    <name type="scientific">Podospora appendiculata</name>
    <dbReference type="NCBI Taxonomy" id="314037"/>
    <lineage>
        <taxon>Eukaryota</taxon>
        <taxon>Fungi</taxon>
        <taxon>Dikarya</taxon>
        <taxon>Ascomycota</taxon>
        <taxon>Pezizomycotina</taxon>
        <taxon>Sordariomycetes</taxon>
        <taxon>Sordariomycetidae</taxon>
        <taxon>Sordariales</taxon>
        <taxon>Podosporaceae</taxon>
        <taxon>Podospora</taxon>
    </lineage>
</organism>
<evidence type="ECO:0000256" key="5">
    <source>
        <dbReference type="ARBA" id="ARBA00023136"/>
    </source>
</evidence>
<proteinExistence type="inferred from homology"/>
<dbReference type="EMBL" id="JAULSO010000002">
    <property type="protein sequence ID" value="KAK3690250.1"/>
    <property type="molecule type" value="Genomic_DNA"/>
</dbReference>
<dbReference type="SUPFAM" id="SSF103473">
    <property type="entry name" value="MFS general substrate transporter"/>
    <property type="match status" value="1"/>
</dbReference>
<dbReference type="PANTHER" id="PTHR48022:SF10">
    <property type="entry name" value="MAJOR FACILITATOR SUPERFAMILY (MFS) PROFILE DOMAIN-CONTAINING PROTEIN"/>
    <property type="match status" value="1"/>
</dbReference>
<comment type="similarity">
    <text evidence="2">Belongs to the major facilitator superfamily. Sugar transporter (TC 2.A.1.1) family.</text>
</comment>
<feature type="transmembrane region" description="Helical" evidence="6">
    <location>
        <begin position="100"/>
        <end position="122"/>
    </location>
</feature>
<dbReference type="GO" id="GO:0016020">
    <property type="term" value="C:membrane"/>
    <property type="evidence" value="ECO:0007669"/>
    <property type="project" value="UniProtKB-SubCell"/>
</dbReference>
<evidence type="ECO:0000256" key="3">
    <source>
        <dbReference type="ARBA" id="ARBA00022692"/>
    </source>
</evidence>
<dbReference type="InterPro" id="IPR036259">
    <property type="entry name" value="MFS_trans_sf"/>
</dbReference>
<protein>
    <submittedName>
        <fullName evidence="8">MFS transporter</fullName>
    </submittedName>
</protein>
<feature type="transmembrane region" description="Helical" evidence="6">
    <location>
        <begin position="278"/>
        <end position="303"/>
    </location>
</feature>
<evidence type="ECO:0000313" key="9">
    <source>
        <dbReference type="Proteomes" id="UP001270362"/>
    </source>
</evidence>
<evidence type="ECO:0000313" key="8">
    <source>
        <dbReference type="EMBL" id="KAK3690250.1"/>
    </source>
</evidence>